<evidence type="ECO:0000313" key="2">
    <source>
        <dbReference type="EMBL" id="CAB4895971.1"/>
    </source>
</evidence>
<evidence type="ECO:0000256" key="1">
    <source>
        <dbReference type="SAM" id="MobiDB-lite"/>
    </source>
</evidence>
<name>A0A6J7FKN1_9ZZZZ</name>
<reference evidence="2" key="1">
    <citation type="submission" date="2020-05" db="EMBL/GenBank/DDBJ databases">
        <authorList>
            <person name="Chiriac C."/>
            <person name="Salcher M."/>
            <person name="Ghai R."/>
            <person name="Kavagutti S V."/>
        </authorList>
    </citation>
    <scope>NUCLEOTIDE SEQUENCE</scope>
</reference>
<sequence>MRSEACLEELLVAVTELAFHLRLATERLDDLVAGVGLFDLRVELAGVLPLRHEVRLRPLGDQRGHQERGRDRQQRNQSEQRRDPDHHAEDAEHGQDAGDELAQCLLQAGRDVVDVVGDAAERLASGIVVEVLQRQAMHLGLDAAAQQQNSTLQRDVEDVALSPCQQCRHYVQCENPEQYRSDGTEIDSRTGRHVHARDEVGDGVVTGGPKAVDRLLFRLPRFEISADDSVEDEVGGMPEDGRRSDAEDDADDSQHEHEAQQKSFRREQTDDAFERALEVLGFRGRQCLRDAAALLLLQRGLGCGILGGVGVGHSAPATCRCESTISA</sequence>
<proteinExistence type="predicted"/>
<accession>A0A6J7FKN1</accession>
<dbReference type="AlphaFoldDB" id="A0A6J7FKN1"/>
<feature type="compositionally biased region" description="Basic and acidic residues" evidence="1">
    <location>
        <begin position="252"/>
        <end position="268"/>
    </location>
</feature>
<dbReference type="EMBL" id="CAFBLX010000151">
    <property type="protein sequence ID" value="CAB4895971.1"/>
    <property type="molecule type" value="Genomic_DNA"/>
</dbReference>
<organism evidence="2">
    <name type="scientific">freshwater metagenome</name>
    <dbReference type="NCBI Taxonomy" id="449393"/>
    <lineage>
        <taxon>unclassified sequences</taxon>
        <taxon>metagenomes</taxon>
        <taxon>ecological metagenomes</taxon>
    </lineage>
</organism>
<feature type="region of interest" description="Disordered" evidence="1">
    <location>
        <begin position="228"/>
        <end position="268"/>
    </location>
</feature>
<gene>
    <name evidence="2" type="ORF">UFOPK3472_02188</name>
</gene>
<feature type="region of interest" description="Disordered" evidence="1">
    <location>
        <begin position="58"/>
        <end position="95"/>
    </location>
</feature>
<protein>
    <submittedName>
        <fullName evidence="2">Unannotated protein</fullName>
    </submittedName>
</protein>